<feature type="domain" description="Smr" evidence="2">
    <location>
        <begin position="245"/>
        <end position="323"/>
    </location>
</feature>
<dbReference type="Pfam" id="PF08590">
    <property type="entry name" value="DUF1771"/>
    <property type="match status" value="1"/>
</dbReference>
<dbReference type="PANTHER" id="PTHR47417:SF1">
    <property type="entry name" value="SMR DOMAIN-CONTAINING PROTEIN YPL199C"/>
    <property type="match status" value="1"/>
</dbReference>
<dbReference type="AlphaFoldDB" id="A0A9P3LCD9"/>
<dbReference type="Proteomes" id="UP000703269">
    <property type="component" value="Unassembled WGS sequence"/>
</dbReference>
<proteinExistence type="predicted"/>
<feature type="compositionally biased region" description="Basic and acidic residues" evidence="1">
    <location>
        <begin position="137"/>
        <end position="152"/>
    </location>
</feature>
<dbReference type="Gene3D" id="3.30.1370.110">
    <property type="match status" value="1"/>
</dbReference>
<evidence type="ECO:0000313" key="4">
    <source>
        <dbReference type="Proteomes" id="UP000703269"/>
    </source>
</evidence>
<feature type="region of interest" description="Disordered" evidence="1">
    <location>
        <begin position="29"/>
        <end position="172"/>
    </location>
</feature>
<accession>A0A9P3LCD9</accession>
<dbReference type="SMART" id="SM01162">
    <property type="entry name" value="DUF1771"/>
    <property type="match status" value="1"/>
</dbReference>
<dbReference type="EMBL" id="BPQB01000015">
    <property type="protein sequence ID" value="GJE90145.1"/>
    <property type="molecule type" value="Genomic_DNA"/>
</dbReference>
<protein>
    <submittedName>
        <fullName evidence="3">DUF1771 and SMR domain-containing protein</fullName>
    </submittedName>
</protein>
<comment type="caution">
    <text evidence="3">The sequence shown here is derived from an EMBL/GenBank/DDBJ whole genome shotgun (WGS) entry which is preliminary data.</text>
</comment>
<reference evidence="3 4" key="1">
    <citation type="submission" date="2021-08" db="EMBL/GenBank/DDBJ databases">
        <title>Draft Genome Sequence of Phanerochaete sordida strain YK-624.</title>
        <authorList>
            <person name="Mori T."/>
            <person name="Dohra H."/>
            <person name="Suzuki T."/>
            <person name="Kawagishi H."/>
            <person name="Hirai H."/>
        </authorList>
    </citation>
    <scope>NUCLEOTIDE SEQUENCE [LARGE SCALE GENOMIC DNA]</scope>
    <source>
        <strain evidence="3 4">YK-624</strain>
    </source>
</reference>
<feature type="compositionally biased region" description="Polar residues" evidence="1">
    <location>
        <begin position="70"/>
        <end position="88"/>
    </location>
</feature>
<dbReference type="SMART" id="SM00463">
    <property type="entry name" value="SMR"/>
    <property type="match status" value="1"/>
</dbReference>
<feature type="compositionally biased region" description="Polar residues" evidence="1">
    <location>
        <begin position="36"/>
        <end position="51"/>
    </location>
</feature>
<dbReference type="PANTHER" id="PTHR47417">
    <property type="entry name" value="SMR DOMAIN-CONTAINING PROTEIN YPL199C"/>
    <property type="match status" value="1"/>
</dbReference>
<organism evidence="3 4">
    <name type="scientific">Phanerochaete sordida</name>
    <dbReference type="NCBI Taxonomy" id="48140"/>
    <lineage>
        <taxon>Eukaryota</taxon>
        <taxon>Fungi</taxon>
        <taxon>Dikarya</taxon>
        <taxon>Basidiomycota</taxon>
        <taxon>Agaricomycotina</taxon>
        <taxon>Agaricomycetes</taxon>
        <taxon>Polyporales</taxon>
        <taxon>Phanerochaetaceae</taxon>
        <taxon>Phanerochaete</taxon>
    </lineage>
</organism>
<dbReference type="OrthoDB" id="3231855at2759"/>
<dbReference type="InterPro" id="IPR036063">
    <property type="entry name" value="Smr_dom_sf"/>
</dbReference>
<dbReference type="InterPro" id="IPR053020">
    <property type="entry name" value="Smr_domain_protein"/>
</dbReference>
<dbReference type="PROSITE" id="PS50828">
    <property type="entry name" value="SMR"/>
    <property type="match status" value="1"/>
</dbReference>
<sequence>MDILDAGIRGLASVICCLCSDPPAKDVYPPLLPNRPAQQHSQRPPHTSTAQPGPIAPLVSPPPPSSNEPAQEQQQLPPRAGTPQQGSIAQYVPPPPPLSNRPAKWPPLQQSLIAPSALPLPCGHEGRPTVAPVLQPPREHGDRFEQRADGAQHAHSTRRPLDDLNNADEASPYPAGLRARAEAEHFAREEAMQERRKAEQDGNIPLSKQLWNKAQEHKAEMQRLNAEAAKWIFDTNNRDRTSGEVDVHGLHVQEAIKHTKLAVEEAKARGQSELRIIVGKGLHSEDHKAKLKPAIRRFLKVQQPACAVRLDPNNSGVIIVRLVRKVL</sequence>
<evidence type="ECO:0000256" key="1">
    <source>
        <dbReference type="SAM" id="MobiDB-lite"/>
    </source>
</evidence>
<evidence type="ECO:0000259" key="2">
    <source>
        <dbReference type="PROSITE" id="PS50828"/>
    </source>
</evidence>
<name>A0A9P3LCD9_9APHY</name>
<dbReference type="InterPro" id="IPR002625">
    <property type="entry name" value="Smr_dom"/>
</dbReference>
<dbReference type="Pfam" id="PF01713">
    <property type="entry name" value="Smr"/>
    <property type="match status" value="1"/>
</dbReference>
<gene>
    <name evidence="3" type="ORF">PsYK624_062700</name>
</gene>
<evidence type="ECO:0000313" key="3">
    <source>
        <dbReference type="EMBL" id="GJE90145.1"/>
    </source>
</evidence>
<keyword evidence="4" id="KW-1185">Reference proteome</keyword>
<dbReference type="SUPFAM" id="SSF160443">
    <property type="entry name" value="SMR domain-like"/>
    <property type="match status" value="1"/>
</dbReference>
<dbReference type="InterPro" id="IPR013899">
    <property type="entry name" value="DUF1771"/>
</dbReference>